<dbReference type="STRING" id="321763.SAMN04488692_10782"/>
<reference evidence="2 3" key="1">
    <citation type="submission" date="2016-10" db="EMBL/GenBank/DDBJ databases">
        <authorList>
            <person name="de Groot N.N."/>
        </authorList>
    </citation>
    <scope>NUCLEOTIDE SEQUENCE [LARGE SCALE GENOMIC DNA]</scope>
    <source>
        <strain evidence="2 3">SLAS-1</strain>
    </source>
</reference>
<evidence type="ECO:0000313" key="2">
    <source>
        <dbReference type="EMBL" id="SDL68279.1"/>
    </source>
</evidence>
<sequence length="195" mass="21976">MIIAESTSMSFAQMTQSLEMRTYENDAGEQVVETSYSYDYLEINMTSVRAKAMTDDIIDFLSDYFHAQRSGSGNPGQEELRSFYSEAKEALDNSFNSMKRDKDNNLLPGNSINGARNGGGRKLGHFKNNDNGVKGNNNLLHRAHKQAIKDLKNWYHNGGEPRERVDFSSIEIEKVSIEQEVTTMASEYAAEKKVV</sequence>
<dbReference type="AlphaFoldDB" id="A0A1G9M1Z0"/>
<name>A0A1G9M1Z0_9FIRM</name>
<gene>
    <name evidence="2" type="ORF">SAMN04488692_10782</name>
</gene>
<keyword evidence="3" id="KW-1185">Reference proteome</keyword>
<evidence type="ECO:0000313" key="3">
    <source>
        <dbReference type="Proteomes" id="UP000199476"/>
    </source>
</evidence>
<organism evidence="2 3">
    <name type="scientific">Halarsenatibacter silvermanii</name>
    <dbReference type="NCBI Taxonomy" id="321763"/>
    <lineage>
        <taxon>Bacteria</taxon>
        <taxon>Bacillati</taxon>
        <taxon>Bacillota</taxon>
        <taxon>Clostridia</taxon>
        <taxon>Halanaerobiales</taxon>
        <taxon>Halarsenatibacteraceae</taxon>
        <taxon>Halarsenatibacter</taxon>
    </lineage>
</organism>
<dbReference type="Proteomes" id="UP000199476">
    <property type="component" value="Unassembled WGS sequence"/>
</dbReference>
<protein>
    <submittedName>
        <fullName evidence="2">Uncharacterized protein</fullName>
    </submittedName>
</protein>
<feature type="region of interest" description="Disordered" evidence="1">
    <location>
        <begin position="97"/>
        <end position="122"/>
    </location>
</feature>
<dbReference type="RefSeq" id="WP_089759411.1">
    <property type="nucleotide sequence ID" value="NZ_FNGO01000007.1"/>
</dbReference>
<proteinExistence type="predicted"/>
<dbReference type="EMBL" id="FNGO01000007">
    <property type="protein sequence ID" value="SDL68279.1"/>
    <property type="molecule type" value="Genomic_DNA"/>
</dbReference>
<accession>A0A1G9M1Z0</accession>
<evidence type="ECO:0000256" key="1">
    <source>
        <dbReference type="SAM" id="MobiDB-lite"/>
    </source>
</evidence>